<dbReference type="EMBL" id="WOBO01000027">
    <property type="protein sequence ID" value="MUK47508.1"/>
    <property type="molecule type" value="Genomic_DNA"/>
</dbReference>
<proteinExistence type="predicted"/>
<gene>
    <name evidence="1" type="ORF">GNP77_19365</name>
    <name evidence="2" type="ORF">GNP88_09100</name>
</gene>
<reference evidence="3 4" key="1">
    <citation type="submission" date="2019-11" db="EMBL/GenBank/DDBJ databases">
        <title>Using colonization assays and comparative genomics to discover symbiosis behaviors and factors in Vibrio fischeri.</title>
        <authorList>
            <person name="Bongrand C."/>
            <person name="Moriano-Gutierrez S."/>
            <person name="Arevalo P."/>
            <person name="Mcfall-Ngai M."/>
            <person name="Visick K."/>
            <person name="Polz M.F."/>
            <person name="Ruby E.G."/>
        </authorList>
    </citation>
    <scope>NUCLEOTIDE SEQUENCE [LARGE SCALE GENOMIC DNA]</scope>
    <source>
        <strain evidence="3">emors.3.2</strain>
        <strain evidence="1">Emors.3.2</strain>
        <strain evidence="2">Emors.4.1</strain>
        <strain evidence="4">emors.4.1</strain>
    </source>
</reference>
<name>A0A6I3YFS3_ALIFS</name>
<sequence>MMNKYDLEKQVLVKVMKKDLELALVAKDISKADIIRMLSYFIKKTEALSE</sequence>
<evidence type="ECO:0000313" key="2">
    <source>
        <dbReference type="EMBL" id="MUK49330.1"/>
    </source>
</evidence>
<protein>
    <submittedName>
        <fullName evidence="1">Uncharacterized protein</fullName>
    </submittedName>
</protein>
<evidence type="ECO:0000313" key="3">
    <source>
        <dbReference type="Proteomes" id="UP000435323"/>
    </source>
</evidence>
<dbReference type="Proteomes" id="UP000435323">
    <property type="component" value="Unassembled WGS sequence"/>
</dbReference>
<dbReference type="EMBL" id="WOBN01000014">
    <property type="protein sequence ID" value="MUK49330.1"/>
    <property type="molecule type" value="Genomic_DNA"/>
</dbReference>
<comment type="caution">
    <text evidence="1">The sequence shown here is derived from an EMBL/GenBank/DDBJ whole genome shotgun (WGS) entry which is preliminary data.</text>
</comment>
<dbReference type="AlphaFoldDB" id="A0A6I3YFS3"/>
<evidence type="ECO:0000313" key="4">
    <source>
        <dbReference type="Proteomes" id="UP000448038"/>
    </source>
</evidence>
<dbReference type="Proteomes" id="UP000448038">
    <property type="component" value="Unassembled WGS sequence"/>
</dbReference>
<accession>A0A6I3YFS3</accession>
<evidence type="ECO:0000313" key="1">
    <source>
        <dbReference type="EMBL" id="MUK47508.1"/>
    </source>
</evidence>
<organism evidence="1 3">
    <name type="scientific">Aliivibrio fischeri</name>
    <name type="common">Vibrio fischeri</name>
    <dbReference type="NCBI Taxonomy" id="668"/>
    <lineage>
        <taxon>Bacteria</taxon>
        <taxon>Pseudomonadati</taxon>
        <taxon>Pseudomonadota</taxon>
        <taxon>Gammaproteobacteria</taxon>
        <taxon>Vibrionales</taxon>
        <taxon>Vibrionaceae</taxon>
        <taxon>Aliivibrio</taxon>
    </lineage>
</organism>